<dbReference type="InterPro" id="IPR032109">
    <property type="entry name" value="Big_3_5"/>
</dbReference>
<feature type="signal peptide" evidence="2">
    <location>
        <begin position="1"/>
        <end position="30"/>
    </location>
</feature>
<dbReference type="InterPro" id="IPR036415">
    <property type="entry name" value="Lamin_tail_dom_sf"/>
</dbReference>
<evidence type="ECO:0000313" key="4">
    <source>
        <dbReference type="EMBL" id="KAA1420723.1"/>
    </source>
</evidence>
<dbReference type="SUPFAM" id="SSF56300">
    <property type="entry name" value="Metallo-dependent phosphatases"/>
    <property type="match status" value="1"/>
</dbReference>
<evidence type="ECO:0000256" key="2">
    <source>
        <dbReference type="SAM" id="SignalP"/>
    </source>
</evidence>
<dbReference type="InterPro" id="IPR051918">
    <property type="entry name" value="STPP_CPPED1"/>
</dbReference>
<dbReference type="PROSITE" id="PS51841">
    <property type="entry name" value="LTD"/>
    <property type="match status" value="3"/>
</dbReference>
<gene>
    <name evidence="4" type="ORF">FE697_017455</name>
</gene>
<evidence type="ECO:0000259" key="3">
    <source>
        <dbReference type="PROSITE" id="PS51841"/>
    </source>
</evidence>
<dbReference type="GO" id="GO:0005975">
    <property type="term" value="P:carbohydrate metabolic process"/>
    <property type="evidence" value="ECO:0007669"/>
    <property type="project" value="UniProtKB-ARBA"/>
</dbReference>
<dbReference type="PANTHER" id="PTHR43143:SF5">
    <property type="entry name" value="SECRETED PROTEIN"/>
    <property type="match status" value="1"/>
</dbReference>
<reference evidence="4 5" key="1">
    <citation type="submission" date="2019-09" db="EMBL/GenBank/DDBJ databases">
        <title>Mumia zhuanghuii sp. nov. isolated from the intestinal contents of plateau pika (Ochotona curzoniae) in the Qinghai-Tibet plateau of China.</title>
        <authorList>
            <person name="Tian Z."/>
        </authorList>
    </citation>
    <scope>NUCLEOTIDE SEQUENCE [LARGE SCALE GENOMIC DNA]</scope>
    <source>
        <strain evidence="5">350</strain>
    </source>
</reference>
<name>A0A5Q6RRK3_9ACTN</name>
<dbReference type="InterPro" id="IPR029052">
    <property type="entry name" value="Metallo-depent_PP-like"/>
</dbReference>
<dbReference type="InterPro" id="IPR013783">
    <property type="entry name" value="Ig-like_fold"/>
</dbReference>
<protein>
    <recommendedName>
        <fullName evidence="3">LTD domain-containing protein</fullName>
    </recommendedName>
</protein>
<comment type="caution">
    <text evidence="4">The sequence shown here is derived from an EMBL/GenBank/DDBJ whole genome shotgun (WGS) entry which is preliminary data.</text>
</comment>
<evidence type="ECO:0000313" key="5">
    <source>
        <dbReference type="Proteomes" id="UP000307768"/>
    </source>
</evidence>
<feature type="domain" description="LTD" evidence="3">
    <location>
        <begin position="47"/>
        <end position="176"/>
    </location>
</feature>
<keyword evidence="2" id="KW-0732">Signal</keyword>
<dbReference type="Gene3D" id="2.60.40.10">
    <property type="entry name" value="Immunoglobulins"/>
    <property type="match status" value="1"/>
</dbReference>
<feature type="chain" id="PRO_5024283440" description="LTD domain-containing protein" evidence="2">
    <location>
        <begin position="31"/>
        <end position="1397"/>
    </location>
</feature>
<dbReference type="Gene3D" id="2.60.40.1260">
    <property type="entry name" value="Lamin Tail domain"/>
    <property type="match status" value="2"/>
</dbReference>
<organism evidence="4 5">
    <name type="scientific">Mumia zhuanghuii</name>
    <dbReference type="NCBI Taxonomy" id="2585211"/>
    <lineage>
        <taxon>Bacteria</taxon>
        <taxon>Bacillati</taxon>
        <taxon>Actinomycetota</taxon>
        <taxon>Actinomycetes</taxon>
        <taxon>Propionibacteriales</taxon>
        <taxon>Nocardioidaceae</taxon>
        <taxon>Mumia</taxon>
    </lineage>
</organism>
<accession>A0A5Q6RRK3</accession>
<feature type="domain" description="LTD" evidence="3">
    <location>
        <begin position="406"/>
        <end position="533"/>
    </location>
</feature>
<evidence type="ECO:0000256" key="1">
    <source>
        <dbReference type="SAM" id="MobiDB-lite"/>
    </source>
</evidence>
<dbReference type="Proteomes" id="UP000307768">
    <property type="component" value="Unassembled WGS sequence"/>
</dbReference>
<dbReference type="InterPro" id="IPR001322">
    <property type="entry name" value="Lamin_tail_dom"/>
</dbReference>
<dbReference type="PANTHER" id="PTHR43143">
    <property type="entry name" value="METALLOPHOSPHOESTERASE, CALCINEURIN SUPERFAMILY"/>
    <property type="match status" value="1"/>
</dbReference>
<dbReference type="SUPFAM" id="SSF74853">
    <property type="entry name" value="Lamin A/C globular tail domain"/>
    <property type="match status" value="3"/>
</dbReference>
<feature type="domain" description="LTD" evidence="3">
    <location>
        <begin position="228"/>
        <end position="350"/>
    </location>
</feature>
<dbReference type="Gene3D" id="3.60.21.10">
    <property type="match status" value="1"/>
</dbReference>
<dbReference type="RefSeq" id="WP_149770892.1">
    <property type="nucleotide sequence ID" value="NZ_VDFQ02000005.1"/>
</dbReference>
<feature type="region of interest" description="Disordered" evidence="1">
    <location>
        <begin position="586"/>
        <end position="615"/>
    </location>
</feature>
<dbReference type="EMBL" id="VDFQ02000005">
    <property type="protein sequence ID" value="KAA1420723.1"/>
    <property type="molecule type" value="Genomic_DNA"/>
</dbReference>
<sequence length="1397" mass="149152">MRHDRRLAVMIVAGAAMAVTAGLVPAAANAQPAPYPTPDPAFAPAAEPGDPNASPILISEVTNGGAGVDSNADRVSTDDFIEIGNFGTEPVDVSDWRILRCGQTGDGYGPQKVVPAGTVLQPGEKYTVGSATSTHKDVVKRDADYDTTGSTLHSFGFGAYLEDPAHHVIDRVGFYADSVDSDCKNPVSLQRSLDHRLSQSHQRIANNTGDPEQDWAVATRTPDDANAAAPSPTRVADTQIRISELANGNATSDANQYVELTNYGTSDVDVSGWRLFRCGENSTSYVQHRGLPAGTTIPAGGSFLFAHASAQLGNDVTPNATYTTGMHWRDYGAMVVTPDEAIVDRVGVYADRNSICNAGTGVKVKPNNLQNESLHRVADTGDNATDFFLAAERTPGKASERNELSATPAFQRGDLRFSEIVGAGPGGSSDEFVELANFGTTDRSLAGYSLIRCEGTGKGNAGTQVADLGDVTLAPGQTYVAAAAAAPAELRAKAAATYATGLNETDGYGMWLRAPDGSMADAVGVYHTVTYSPCVIGSELRNETKNDKGESYQRARTTGDNEEDFVKTADRTPGVLADVEWVDPAKPLAGETDPVTIETPRAPGTPVTEGKKTRTGYRATVTTEDADGGKQSVDLRTSIALETDGTRIFAGSTQRRIPKSLTITGERRVETAPALETTATRDTYPFQRYAVPVTEVPAEGLEFTWSGSTRERNEIQMYAWNGAEWTLVSAGNPSADGDLTLVGTIAADQVVDGTANVLVIDGPRSEGGAVDAIGVTDQKFLDPEDYDLALNHMTDTQFLSEGFRGVFRRMVTWVIQNAEARKIAYSTNGGDIIENWIGGNADPVRADKEFAFARDVHQLLNDADIPNGVLPGNHDNLWGRNNDRFNQFLGTDMYEAESWFGASWKKGDNSAHYDFFEANGIDFVALSLPYRPSQEQIDWAREVAAAYPSRNVVLVTHSYLDTEKNIENRDNRYTARGEDIWRDLVAPSDNIFLVLGGHYHGVATKYGDPVTGEQVDAIDLAADTVAVRNVGETGRTVVQMLADYQGYRSTQPAGRADTLDRDTGFQRLLQFDVDAELMAVNAYSPTLESFEAYKYDEPGMRGTPANDYQDGRYKAVDDEFVAKVDLLVRKKLATAQWGVTTASTSAGTAEVAAGSSATFALGTPMVGTSWYATVTDDSERTVTSTPLEVDSAAEPGAAATATTLQAAPARQVYGAVAAKRVQLTASVKDQETSDPVAGRVVFRSGTREVGRAAVTATGQATLRLPANLAVGAHTLTAEYVPADAAAYAASISMPVRATVVKATATAQARLVKPTVTRKQRAKVAVTVRTNGPVASGPVRVTVRRAGWTRVVNATVRNGAVTVRLPKLPKGRYKVAVAYRGTAGISADAAPTRTLRVR</sequence>
<dbReference type="Pfam" id="PF00932">
    <property type="entry name" value="LTD"/>
    <property type="match status" value="3"/>
</dbReference>
<dbReference type="Pfam" id="PF16640">
    <property type="entry name" value="Big_3_5"/>
    <property type="match status" value="1"/>
</dbReference>
<proteinExistence type="predicted"/>
<dbReference type="OrthoDB" id="9772095at2"/>